<organism evidence="2 3">
    <name type="scientific">Plantibacter flavus</name>
    <dbReference type="NCBI Taxonomy" id="150123"/>
    <lineage>
        <taxon>Bacteria</taxon>
        <taxon>Bacillati</taxon>
        <taxon>Actinomycetota</taxon>
        <taxon>Actinomycetes</taxon>
        <taxon>Micrococcales</taxon>
        <taxon>Microbacteriaceae</taxon>
        <taxon>Plantibacter</taxon>
    </lineage>
</organism>
<evidence type="ECO:0000313" key="2">
    <source>
        <dbReference type="EMBL" id="ROR82274.1"/>
    </source>
</evidence>
<dbReference type="Proteomes" id="UP000266915">
    <property type="component" value="Unassembled WGS sequence"/>
</dbReference>
<keyword evidence="3" id="KW-1185">Reference proteome</keyword>
<name>A0A3N2C4T6_9MICO</name>
<feature type="region of interest" description="Disordered" evidence="1">
    <location>
        <begin position="412"/>
        <end position="448"/>
    </location>
</feature>
<sequence length="448" mass="49169">MPDRGPRRRVIGVVDSDSFVKWGAATLSRATGWDVDLVLIESDVSATDRQVDIALLHTAFEGQTVRRLSLRRLVDLIRTEQPDGVFVSTRGPVAEVVISELLALGRATRPVLLTGLPGISIPAKWKGIFLRAQADVFVLHSHREVAAYRELALTHGVEPAFALATLPFLTDTATESPAEPAPRTRVVFAAQATVPADRGDRLRILSWLRTLANRHRDLDVVIKVRGLAGDPQTHHEHYPFDTLLTGPTPDNLRVATGSMAVHLGHAAGLVTVSSTAAIEAIAAGVPVILLDDFGVDPALINTVFEGSGLLASKDDLMAARFRHPNPDWLQQNYFHPTPEDDWIQRSEEAFAARDLGTLPIRPRARQSRGGMLRTGWERRRAFGRADTSALGTVAFVIGRPLQIARRLVRRARGVQPAERRPIPSRRLAPIETETPVRAPHGARHRTAR</sequence>
<accession>A0A3N2C4T6</accession>
<evidence type="ECO:0000256" key="1">
    <source>
        <dbReference type="SAM" id="MobiDB-lite"/>
    </source>
</evidence>
<proteinExistence type="predicted"/>
<protein>
    <recommendedName>
        <fullName evidence="4">Glycosyltransferase involved in cell wall biosynthesis</fullName>
    </recommendedName>
</protein>
<evidence type="ECO:0008006" key="4">
    <source>
        <dbReference type="Google" id="ProtNLM"/>
    </source>
</evidence>
<comment type="caution">
    <text evidence="2">The sequence shown here is derived from an EMBL/GenBank/DDBJ whole genome shotgun (WGS) entry which is preliminary data.</text>
</comment>
<dbReference type="Pfam" id="PF20471">
    <property type="entry name" value="DUF6716"/>
    <property type="match status" value="1"/>
</dbReference>
<evidence type="ECO:0000313" key="3">
    <source>
        <dbReference type="Proteomes" id="UP000266915"/>
    </source>
</evidence>
<gene>
    <name evidence="2" type="ORF">EDD42_2362</name>
</gene>
<dbReference type="InterPro" id="IPR046561">
    <property type="entry name" value="DUF6716"/>
</dbReference>
<dbReference type="EMBL" id="RKHL01000001">
    <property type="protein sequence ID" value="ROR82274.1"/>
    <property type="molecule type" value="Genomic_DNA"/>
</dbReference>
<dbReference type="AlphaFoldDB" id="A0A3N2C4T6"/>
<dbReference type="SUPFAM" id="SSF53756">
    <property type="entry name" value="UDP-Glycosyltransferase/glycogen phosphorylase"/>
    <property type="match status" value="1"/>
</dbReference>
<reference evidence="2 3" key="1">
    <citation type="submission" date="2018-11" db="EMBL/GenBank/DDBJ databases">
        <title>Sequencing the genomes of 1000 actinobacteria strains.</title>
        <authorList>
            <person name="Klenk H.-P."/>
        </authorList>
    </citation>
    <scope>NUCLEOTIDE SEQUENCE [LARGE SCALE GENOMIC DNA]</scope>
    <source>
        <strain evidence="2 3">DSM 14012</strain>
    </source>
</reference>